<feature type="domain" description="AAA" evidence="1">
    <location>
        <begin position="2"/>
        <end position="204"/>
    </location>
</feature>
<dbReference type="InterPro" id="IPR027417">
    <property type="entry name" value="P-loop_NTPase"/>
</dbReference>
<dbReference type="Pfam" id="PF13614">
    <property type="entry name" value="AAA_31"/>
    <property type="match status" value="1"/>
</dbReference>
<dbReference type="CDD" id="cd02042">
    <property type="entry name" value="ParAB_family"/>
    <property type="match status" value="1"/>
</dbReference>
<dbReference type="Gene3D" id="3.40.50.300">
    <property type="entry name" value="P-loop containing nucleotide triphosphate hydrolases"/>
    <property type="match status" value="1"/>
</dbReference>
<evidence type="ECO:0000313" key="3">
    <source>
        <dbReference type="Proteomes" id="UP001058120"/>
    </source>
</evidence>
<dbReference type="EMBL" id="CP065938">
    <property type="protein sequence ID" value="UWX06397.1"/>
    <property type="molecule type" value="Genomic_DNA"/>
</dbReference>
<dbReference type="SUPFAM" id="SSF52540">
    <property type="entry name" value="P-loop containing nucleoside triphosphate hydrolases"/>
    <property type="match status" value="1"/>
</dbReference>
<dbReference type="InterPro" id="IPR050678">
    <property type="entry name" value="DNA_Partitioning_ATPase"/>
</dbReference>
<protein>
    <submittedName>
        <fullName evidence="2">AAA family ATPase</fullName>
    </submittedName>
</protein>
<accession>A0ABY5Y3W5</accession>
<dbReference type="PANTHER" id="PTHR13696:SF99">
    <property type="entry name" value="COBYRINIC ACID AC-DIAMIDE SYNTHASE"/>
    <property type="match status" value="1"/>
</dbReference>
<dbReference type="InterPro" id="IPR025669">
    <property type="entry name" value="AAA_dom"/>
</dbReference>
<dbReference type="RefSeq" id="WP_334316002.1">
    <property type="nucleotide sequence ID" value="NZ_CP065938.1"/>
</dbReference>
<dbReference type="PANTHER" id="PTHR13696">
    <property type="entry name" value="P-LOOP CONTAINING NUCLEOSIDE TRIPHOSPHATE HYDROLASE"/>
    <property type="match status" value="1"/>
</dbReference>
<evidence type="ECO:0000259" key="1">
    <source>
        <dbReference type="Pfam" id="PF13614"/>
    </source>
</evidence>
<keyword evidence="3" id="KW-1185">Reference proteome</keyword>
<dbReference type="Proteomes" id="UP001058120">
    <property type="component" value="Chromosome"/>
</dbReference>
<proteinExistence type="predicted"/>
<reference evidence="2" key="1">
    <citation type="submission" date="2020-12" db="EMBL/GenBank/DDBJ databases">
        <title>Taurinivorans muris gen. nov., sp. nov., fundamental and realized metabolic niche of a ubiquitous sulfidogenic bacterium in the murine intestine.</title>
        <authorList>
            <person name="Ye H."/>
            <person name="Hanson B.T."/>
            <person name="Loy A."/>
        </authorList>
    </citation>
    <scope>NUCLEOTIDE SEQUENCE</scope>
    <source>
        <strain evidence="2">LT0009</strain>
    </source>
</reference>
<organism evidence="2 3">
    <name type="scientific">Taurinivorans muris</name>
    <dbReference type="NCBI Taxonomy" id="2787751"/>
    <lineage>
        <taxon>Bacteria</taxon>
        <taxon>Pseudomonadati</taxon>
        <taxon>Thermodesulfobacteriota</taxon>
        <taxon>Desulfovibrionia</taxon>
        <taxon>Desulfovibrionales</taxon>
        <taxon>Desulfovibrionaceae</taxon>
        <taxon>Taurinivorans</taxon>
    </lineage>
</organism>
<evidence type="ECO:0000313" key="2">
    <source>
        <dbReference type="EMBL" id="UWX06397.1"/>
    </source>
</evidence>
<name>A0ABY5Y3W5_9BACT</name>
<gene>
    <name evidence="2" type="ORF">JBF11_03535</name>
</gene>
<sequence length="359" mass="41267">MAKIISFFNHKGGVGKTTNVHNIACALRELGKKILVVDADPQMNLTARIAGFSMESEYKDEDGTEWREFNAQYTSLDEVIYSVIRGEKTPINFYLQEFESKKNGSINLIASSFRLAELETDLVDIIKRNNTFDKGRIYNIEKFFREQLIDYDFILIDFSPSASSIINGILMMMSDYFIVPTFPTLFSLQAVENLENVIKNWSSVLENQKQTATEHGLSFKPKFLGLIISAVKRRTTKGITAPTGTTDKWIELVNTRIKDFYSYAYNVDRAISEEKFRKIFPQYEPFILGISYDFTLPIRTNAEDLGKSEFDLIPKELPKTVPSKREDEHGNPIKVDQYKESHKLIKETYSYIAKCLIKL</sequence>